<keyword evidence="3" id="KW-1185">Reference proteome</keyword>
<name>A0ABU2ZIV4_9SPHN</name>
<dbReference type="InterPro" id="IPR007497">
    <property type="entry name" value="SIMPL/DUF541"/>
</dbReference>
<dbReference type="InterPro" id="IPR052022">
    <property type="entry name" value="26kDa_periplasmic_antigen"/>
</dbReference>
<gene>
    <name evidence="2" type="ORF">RM533_10155</name>
</gene>
<keyword evidence="1" id="KW-0732">Signal</keyword>
<proteinExistence type="predicted"/>
<dbReference type="Proteomes" id="UP001259803">
    <property type="component" value="Unassembled WGS sequence"/>
</dbReference>
<dbReference type="PANTHER" id="PTHR34387">
    <property type="entry name" value="SLR1258 PROTEIN"/>
    <property type="match status" value="1"/>
</dbReference>
<dbReference type="Pfam" id="PF04402">
    <property type="entry name" value="SIMPL"/>
    <property type="match status" value="1"/>
</dbReference>
<dbReference type="Gene3D" id="3.30.110.170">
    <property type="entry name" value="Protein of unknown function (DUF541), domain 1"/>
    <property type="match status" value="1"/>
</dbReference>
<dbReference type="Gene3D" id="3.30.70.2970">
    <property type="entry name" value="Protein of unknown function (DUF541), domain 2"/>
    <property type="match status" value="1"/>
</dbReference>
<comment type="caution">
    <text evidence="2">The sequence shown here is derived from an EMBL/GenBank/DDBJ whole genome shotgun (WGS) entry which is preliminary data.</text>
</comment>
<evidence type="ECO:0000313" key="2">
    <source>
        <dbReference type="EMBL" id="MDT0576548.1"/>
    </source>
</evidence>
<accession>A0ABU2ZIV4</accession>
<evidence type="ECO:0000256" key="1">
    <source>
        <dbReference type="SAM" id="SignalP"/>
    </source>
</evidence>
<feature type="chain" id="PRO_5045253206" evidence="1">
    <location>
        <begin position="17"/>
        <end position="232"/>
    </location>
</feature>
<organism evidence="2 3">
    <name type="scientific">Croceicoccus esteveae</name>
    <dbReference type="NCBI Taxonomy" id="3075597"/>
    <lineage>
        <taxon>Bacteria</taxon>
        <taxon>Pseudomonadati</taxon>
        <taxon>Pseudomonadota</taxon>
        <taxon>Alphaproteobacteria</taxon>
        <taxon>Sphingomonadales</taxon>
        <taxon>Erythrobacteraceae</taxon>
        <taxon>Croceicoccus</taxon>
    </lineage>
</organism>
<feature type="signal peptide" evidence="1">
    <location>
        <begin position="1"/>
        <end position="16"/>
    </location>
</feature>
<dbReference type="EMBL" id="JAVRHS010000008">
    <property type="protein sequence ID" value="MDT0576548.1"/>
    <property type="molecule type" value="Genomic_DNA"/>
</dbReference>
<dbReference type="RefSeq" id="WP_311341124.1">
    <property type="nucleotide sequence ID" value="NZ_JAVRHS010000008.1"/>
</dbReference>
<dbReference type="PANTHER" id="PTHR34387:SF1">
    <property type="entry name" value="PERIPLASMIC IMMUNOGENIC PROTEIN"/>
    <property type="match status" value="1"/>
</dbReference>
<protein>
    <submittedName>
        <fullName evidence="2">SIMPL domain-containing protein</fullName>
    </submittedName>
</protein>
<evidence type="ECO:0000313" key="3">
    <source>
        <dbReference type="Proteomes" id="UP001259803"/>
    </source>
</evidence>
<sequence length="232" mass="24432">MAVLMLPAGLSVPAHAAEVQVQVAGPAIELAVSQTVLADPDMATISAGVTTRAPTATAAMQQNAQAMQQVIGRIAALGIPDRKIQTTGVTLNPRYDYRNDDPPKFLGYDASNTVRVELTDIAPIGRVLDTLVEAGATNLSGPDFGLQDPAPAQAQARSKAFETAQARAQEFARMAGYAGVRLLAVQEIMHSARPMPMQEAMLSAPRDAVSTPVKPGQVGTAVNLTVKFEMTR</sequence>
<reference evidence="2 3" key="1">
    <citation type="submission" date="2023-09" db="EMBL/GenBank/DDBJ databases">
        <authorList>
            <person name="Rey-Velasco X."/>
        </authorList>
    </citation>
    <scope>NUCLEOTIDE SEQUENCE [LARGE SCALE GENOMIC DNA]</scope>
    <source>
        <strain evidence="2 3">F390</strain>
    </source>
</reference>